<dbReference type="Proteomes" id="UP000266723">
    <property type="component" value="Unassembled WGS sequence"/>
</dbReference>
<proteinExistence type="predicted"/>
<reference evidence="1 2" key="1">
    <citation type="journal article" date="2020" name="BMC Genomics">
        <title>Intraspecific diversification of the crop wild relative Brassica cretica Lam. using demographic model selection.</title>
        <authorList>
            <person name="Kioukis A."/>
            <person name="Michalopoulou V.A."/>
            <person name="Briers L."/>
            <person name="Pirintsos S."/>
            <person name="Studholme D.J."/>
            <person name="Pavlidis P."/>
            <person name="Sarris P.F."/>
        </authorList>
    </citation>
    <scope>NUCLEOTIDE SEQUENCE [LARGE SCALE GENOMIC DNA]</scope>
    <source>
        <strain evidence="2">cv. PFS-1207/04</strain>
    </source>
</reference>
<gene>
    <name evidence="1" type="ORF">DY000_02059854</name>
</gene>
<dbReference type="EMBL" id="QGKV02001556">
    <property type="protein sequence ID" value="KAF3519446.1"/>
    <property type="molecule type" value="Genomic_DNA"/>
</dbReference>
<organism evidence="1 2">
    <name type="scientific">Brassica cretica</name>
    <name type="common">Mustard</name>
    <dbReference type="NCBI Taxonomy" id="69181"/>
    <lineage>
        <taxon>Eukaryota</taxon>
        <taxon>Viridiplantae</taxon>
        <taxon>Streptophyta</taxon>
        <taxon>Embryophyta</taxon>
        <taxon>Tracheophyta</taxon>
        <taxon>Spermatophyta</taxon>
        <taxon>Magnoliopsida</taxon>
        <taxon>eudicotyledons</taxon>
        <taxon>Gunneridae</taxon>
        <taxon>Pentapetalae</taxon>
        <taxon>rosids</taxon>
        <taxon>malvids</taxon>
        <taxon>Brassicales</taxon>
        <taxon>Brassicaceae</taxon>
        <taxon>Brassiceae</taxon>
        <taxon>Brassica</taxon>
    </lineage>
</organism>
<sequence length="103" mass="11575">MVAPLLESCRREVELGAGASPRCGTLFRIPTSFLLFGCGLRTSLRLGRSHSREMSTGCWFRAGAEPSCKRSYCLRFVWSGCRTSLPLPAPVLYSLKQHFRFPF</sequence>
<keyword evidence="2" id="KW-1185">Reference proteome</keyword>
<evidence type="ECO:0000313" key="1">
    <source>
        <dbReference type="EMBL" id="KAF3519446.1"/>
    </source>
</evidence>
<comment type="caution">
    <text evidence="1">The sequence shown here is derived from an EMBL/GenBank/DDBJ whole genome shotgun (WGS) entry which is preliminary data.</text>
</comment>
<protein>
    <submittedName>
        <fullName evidence="1">Uncharacterized protein</fullName>
    </submittedName>
</protein>
<accession>A0ABQ7AZN4</accession>
<name>A0ABQ7AZN4_BRACR</name>
<evidence type="ECO:0000313" key="2">
    <source>
        <dbReference type="Proteomes" id="UP000266723"/>
    </source>
</evidence>